<evidence type="ECO:0000313" key="1">
    <source>
        <dbReference type="EMBL" id="TRL38019.1"/>
    </source>
</evidence>
<dbReference type="AlphaFoldDB" id="A0A549T815"/>
<reference evidence="1 2" key="1">
    <citation type="submission" date="2019-07" db="EMBL/GenBank/DDBJ databases">
        <title>Ln-dependent methylotrophs.</title>
        <authorList>
            <person name="Tani A."/>
        </authorList>
    </citation>
    <scope>NUCLEOTIDE SEQUENCE [LARGE SCALE GENOMIC DNA]</scope>
    <source>
        <strain evidence="1 2">SM12</strain>
    </source>
</reference>
<proteinExistence type="predicted"/>
<organism evidence="1 2">
    <name type="scientific">Rhizobium straminoryzae</name>
    <dbReference type="NCBI Taxonomy" id="1387186"/>
    <lineage>
        <taxon>Bacteria</taxon>
        <taxon>Pseudomonadati</taxon>
        <taxon>Pseudomonadota</taxon>
        <taxon>Alphaproteobacteria</taxon>
        <taxon>Hyphomicrobiales</taxon>
        <taxon>Rhizobiaceae</taxon>
        <taxon>Rhizobium/Agrobacterium group</taxon>
        <taxon>Rhizobium</taxon>
    </lineage>
</organism>
<dbReference type="EMBL" id="VJMG01000036">
    <property type="protein sequence ID" value="TRL38019.1"/>
    <property type="molecule type" value="Genomic_DNA"/>
</dbReference>
<evidence type="ECO:0000313" key="2">
    <source>
        <dbReference type="Proteomes" id="UP000316801"/>
    </source>
</evidence>
<sequence length="67" mass="7138">MVRTVLVERDLAPEAKIPCADPVPLPDRDLGAAEVQSLWGSDRTSLRICKARQVAANRSTAGGAHAE</sequence>
<comment type="caution">
    <text evidence="1">The sequence shown here is derived from an EMBL/GenBank/DDBJ whole genome shotgun (WGS) entry which is preliminary data.</text>
</comment>
<keyword evidence="2" id="KW-1185">Reference proteome</keyword>
<gene>
    <name evidence="1" type="ORF">FNA46_13500</name>
</gene>
<accession>A0A549T815</accession>
<protein>
    <submittedName>
        <fullName evidence="1">Uncharacterized protein</fullName>
    </submittedName>
</protein>
<dbReference type="Proteomes" id="UP000316801">
    <property type="component" value="Unassembled WGS sequence"/>
</dbReference>
<name>A0A549T815_9HYPH</name>